<feature type="transmembrane region" description="Helical" evidence="8">
    <location>
        <begin position="237"/>
        <end position="263"/>
    </location>
</feature>
<keyword evidence="6 8" id="KW-1133">Transmembrane helix</keyword>
<dbReference type="GO" id="GO:0005886">
    <property type="term" value="C:plasma membrane"/>
    <property type="evidence" value="ECO:0007669"/>
    <property type="project" value="UniProtKB-SubCell"/>
</dbReference>
<evidence type="ECO:0008006" key="11">
    <source>
        <dbReference type="Google" id="ProtNLM"/>
    </source>
</evidence>
<sequence>MKKIYWGIGLLLFLWLVTAGISLMIGTPFLYIDQLIDVALGRGTQVQQLVLTEFRLPRLLISLFAGSCLGIAGYLLQGVTRNPLADSSILGINSGAGFFVMLYLGFFTSHASPFLLLFVAFLGGTLAACLVYFVAYQRSGQVAMNRLLLSGIAVNAGFSAAMLLSTIKISKENYGFVNAWLAGSIWGASWPYVTAFLPWVLILIPLAFFYSRRIGLLSFGPERAQSLGLNVSRSQSVLLLLAVGLACGSVAVAGSLSFVGLLAPHAAKIIVRKENQWALLFSGLFGGLFVNIADILARVILPDGEVPTGILIAVLGAPYFLYLLFYIQKKQLSV</sequence>
<feature type="transmembrane region" description="Helical" evidence="8">
    <location>
        <begin position="59"/>
        <end position="76"/>
    </location>
</feature>
<dbReference type="AlphaFoldDB" id="A0A1I4NRS0"/>
<dbReference type="PANTHER" id="PTHR30472">
    <property type="entry name" value="FERRIC ENTEROBACTIN TRANSPORT SYSTEM PERMEASE PROTEIN"/>
    <property type="match status" value="1"/>
</dbReference>
<reference evidence="9 10" key="1">
    <citation type="submission" date="2017-05" db="EMBL/GenBank/DDBJ databases">
        <title>The Genome Sequence of Enterococcus mundtii 6B1_DIV0119.</title>
        <authorList>
            <consortium name="The Broad Institute Genomics Platform"/>
            <consortium name="The Broad Institute Genomic Center for Infectious Diseases"/>
            <person name="Earl A."/>
            <person name="Manson A."/>
            <person name="Schwartman J."/>
            <person name="Gilmore M."/>
            <person name="Abouelleil A."/>
            <person name="Cao P."/>
            <person name="Chapman S."/>
            <person name="Cusick C."/>
            <person name="Shea T."/>
            <person name="Young S."/>
            <person name="Neafsey D."/>
            <person name="Nusbaum C."/>
            <person name="Birren B."/>
        </authorList>
    </citation>
    <scope>NUCLEOTIDE SEQUENCE [LARGE SCALE GENOMIC DNA]</scope>
    <source>
        <strain evidence="9 10">6B1_DIV0119</strain>
    </source>
</reference>
<feature type="transmembrane region" description="Helical" evidence="8">
    <location>
        <begin position="88"/>
        <end position="108"/>
    </location>
</feature>
<dbReference type="FunFam" id="1.10.3470.10:FF:000001">
    <property type="entry name" value="Vitamin B12 ABC transporter permease BtuC"/>
    <property type="match status" value="1"/>
</dbReference>
<evidence type="ECO:0000313" key="10">
    <source>
        <dbReference type="Proteomes" id="UP000195024"/>
    </source>
</evidence>
<name>A0A1I4NRS0_ENTMU</name>
<accession>A0A1I4NRS0</accession>
<dbReference type="GO" id="GO:0022857">
    <property type="term" value="F:transmembrane transporter activity"/>
    <property type="evidence" value="ECO:0007669"/>
    <property type="project" value="InterPro"/>
</dbReference>
<feature type="transmembrane region" description="Helical" evidence="8">
    <location>
        <begin position="309"/>
        <end position="327"/>
    </location>
</feature>
<dbReference type="InterPro" id="IPR000522">
    <property type="entry name" value="ABC_transptr_permease_BtuC"/>
</dbReference>
<protein>
    <recommendedName>
        <fullName evidence="11">Iron ABC transporter permease</fullName>
    </recommendedName>
</protein>
<comment type="caution">
    <text evidence="9">The sequence shown here is derived from an EMBL/GenBank/DDBJ whole genome shotgun (WGS) entry which is preliminary data.</text>
</comment>
<dbReference type="EMBL" id="NGMS01000001">
    <property type="protein sequence ID" value="OTP27654.1"/>
    <property type="molecule type" value="Genomic_DNA"/>
</dbReference>
<evidence type="ECO:0000313" key="9">
    <source>
        <dbReference type="EMBL" id="OTP27654.1"/>
    </source>
</evidence>
<dbReference type="RefSeq" id="WP_074800798.1">
    <property type="nucleotide sequence ID" value="NZ_CABHEA010000012.1"/>
</dbReference>
<dbReference type="CDD" id="cd06550">
    <property type="entry name" value="TM_ABC_iron-siderophores_like"/>
    <property type="match status" value="1"/>
</dbReference>
<dbReference type="SUPFAM" id="SSF81345">
    <property type="entry name" value="ABC transporter involved in vitamin B12 uptake, BtuC"/>
    <property type="match status" value="1"/>
</dbReference>
<organism evidence="9 10">
    <name type="scientific">Enterococcus mundtii</name>
    <dbReference type="NCBI Taxonomy" id="53346"/>
    <lineage>
        <taxon>Bacteria</taxon>
        <taxon>Bacillati</taxon>
        <taxon>Bacillota</taxon>
        <taxon>Bacilli</taxon>
        <taxon>Lactobacillales</taxon>
        <taxon>Enterococcaceae</taxon>
        <taxon>Enterococcus</taxon>
    </lineage>
</organism>
<keyword evidence="4" id="KW-1003">Cell membrane</keyword>
<feature type="transmembrane region" description="Helical" evidence="8">
    <location>
        <begin position="12"/>
        <end position="32"/>
    </location>
</feature>
<evidence type="ECO:0000256" key="2">
    <source>
        <dbReference type="ARBA" id="ARBA00007935"/>
    </source>
</evidence>
<gene>
    <name evidence="9" type="ORF">A5802_001389</name>
</gene>
<evidence type="ECO:0000256" key="5">
    <source>
        <dbReference type="ARBA" id="ARBA00022692"/>
    </source>
</evidence>
<comment type="similarity">
    <text evidence="2">Belongs to the binding-protein-dependent transport system permease family. FecCD subfamily.</text>
</comment>
<evidence type="ECO:0000256" key="1">
    <source>
        <dbReference type="ARBA" id="ARBA00004651"/>
    </source>
</evidence>
<keyword evidence="7 8" id="KW-0472">Membrane</keyword>
<dbReference type="GO" id="GO:0033214">
    <property type="term" value="P:siderophore-iron import into cell"/>
    <property type="evidence" value="ECO:0007669"/>
    <property type="project" value="TreeGrafter"/>
</dbReference>
<dbReference type="Gene3D" id="1.10.3470.10">
    <property type="entry name" value="ABC transporter involved in vitamin B12 uptake, BtuC"/>
    <property type="match status" value="1"/>
</dbReference>
<feature type="transmembrane region" description="Helical" evidence="8">
    <location>
        <begin position="114"/>
        <end position="135"/>
    </location>
</feature>
<dbReference type="PANTHER" id="PTHR30472:SF64">
    <property type="entry name" value="IRON(3+)-HYDROXAMATE IMPORT SYSTEM PERMEASE PROTEIN FHUG"/>
    <property type="match status" value="1"/>
</dbReference>
<evidence type="ECO:0000256" key="6">
    <source>
        <dbReference type="ARBA" id="ARBA00022989"/>
    </source>
</evidence>
<keyword evidence="5 8" id="KW-0812">Transmembrane</keyword>
<keyword evidence="3" id="KW-0813">Transport</keyword>
<evidence type="ECO:0000256" key="8">
    <source>
        <dbReference type="SAM" id="Phobius"/>
    </source>
</evidence>
<feature type="transmembrane region" description="Helical" evidence="8">
    <location>
        <begin position="189"/>
        <end position="210"/>
    </location>
</feature>
<feature type="transmembrane region" description="Helical" evidence="8">
    <location>
        <begin position="147"/>
        <end position="169"/>
    </location>
</feature>
<dbReference type="Proteomes" id="UP000195024">
    <property type="component" value="Unassembled WGS sequence"/>
</dbReference>
<feature type="transmembrane region" description="Helical" evidence="8">
    <location>
        <begin position="275"/>
        <end position="297"/>
    </location>
</feature>
<evidence type="ECO:0000256" key="7">
    <source>
        <dbReference type="ARBA" id="ARBA00023136"/>
    </source>
</evidence>
<proteinExistence type="inferred from homology"/>
<evidence type="ECO:0000256" key="3">
    <source>
        <dbReference type="ARBA" id="ARBA00022448"/>
    </source>
</evidence>
<dbReference type="Pfam" id="PF01032">
    <property type="entry name" value="FecCD"/>
    <property type="match status" value="1"/>
</dbReference>
<dbReference type="InterPro" id="IPR037294">
    <property type="entry name" value="ABC_BtuC-like"/>
</dbReference>
<comment type="subcellular location">
    <subcellularLocation>
        <location evidence="1">Cell membrane</location>
        <topology evidence="1">Multi-pass membrane protein</topology>
    </subcellularLocation>
</comment>
<evidence type="ECO:0000256" key="4">
    <source>
        <dbReference type="ARBA" id="ARBA00022475"/>
    </source>
</evidence>